<feature type="transmembrane region" description="Helical" evidence="11">
    <location>
        <begin position="533"/>
        <end position="554"/>
    </location>
</feature>
<evidence type="ECO:0000256" key="6">
    <source>
        <dbReference type="ARBA" id="ARBA00022692"/>
    </source>
</evidence>
<dbReference type="Pfam" id="PF03170">
    <property type="entry name" value="BcsB"/>
    <property type="match status" value="1"/>
</dbReference>
<evidence type="ECO:0000313" key="15">
    <source>
        <dbReference type="Proteomes" id="UP000555448"/>
    </source>
</evidence>
<dbReference type="GO" id="GO:0035438">
    <property type="term" value="F:cyclic-di-GMP binding"/>
    <property type="evidence" value="ECO:0007669"/>
    <property type="project" value="InterPro"/>
</dbReference>
<comment type="pathway">
    <text evidence="11">Glycan metabolism; bacterial cellulose biosynthesis.</text>
</comment>
<accession>A0A7W7K9J5</accession>
<keyword evidence="4 11" id="KW-0328">Glycosyltransferase</keyword>
<dbReference type="GO" id="GO:0006011">
    <property type="term" value="P:UDP-alpha-D-glucose metabolic process"/>
    <property type="evidence" value="ECO:0007669"/>
    <property type="project" value="InterPro"/>
</dbReference>
<keyword evidence="6 11" id="KW-0812">Transmembrane</keyword>
<evidence type="ECO:0000256" key="11">
    <source>
        <dbReference type="RuleBase" id="RU365020"/>
    </source>
</evidence>
<evidence type="ECO:0000256" key="3">
    <source>
        <dbReference type="ARBA" id="ARBA00022519"/>
    </source>
</evidence>
<dbReference type="GO" id="GO:0005886">
    <property type="term" value="C:plasma membrane"/>
    <property type="evidence" value="ECO:0007669"/>
    <property type="project" value="UniProtKB-SubCell"/>
</dbReference>
<dbReference type="Gene3D" id="2.40.10.220">
    <property type="entry name" value="predicted glycosyltransferase like domains"/>
    <property type="match status" value="1"/>
</dbReference>
<feature type="transmembrane region" description="Helical" evidence="11">
    <location>
        <begin position="502"/>
        <end position="521"/>
    </location>
</feature>
<keyword evidence="8 11" id="KW-1133">Transmembrane helix</keyword>
<proteinExistence type="predicted"/>
<evidence type="ECO:0000259" key="13">
    <source>
        <dbReference type="Pfam" id="PF07238"/>
    </source>
</evidence>
<dbReference type="PANTHER" id="PTHR43867">
    <property type="entry name" value="CELLULOSE SYNTHASE CATALYTIC SUBUNIT A [UDP-FORMING]"/>
    <property type="match status" value="1"/>
</dbReference>
<dbReference type="Gene3D" id="3.90.550.10">
    <property type="entry name" value="Spore Coat Polysaccharide Biosynthesis Protein SpsA, Chain A"/>
    <property type="match status" value="1"/>
</dbReference>
<evidence type="ECO:0000256" key="7">
    <source>
        <dbReference type="ARBA" id="ARBA00022916"/>
    </source>
</evidence>
<dbReference type="InterPro" id="IPR009875">
    <property type="entry name" value="PilZ_domain"/>
</dbReference>
<evidence type="ECO:0000256" key="10">
    <source>
        <dbReference type="ARBA" id="ARBA00048682"/>
    </source>
</evidence>
<dbReference type="Gene3D" id="2.60.120.260">
    <property type="entry name" value="Galactose-binding domain-like"/>
    <property type="match status" value="2"/>
</dbReference>
<dbReference type="InterPro" id="IPR003919">
    <property type="entry name" value="Cell_synth_A"/>
</dbReference>
<dbReference type="InterPro" id="IPR005150">
    <property type="entry name" value="Cellulose_synth"/>
</dbReference>
<dbReference type="InterPro" id="IPR050321">
    <property type="entry name" value="Glycosyltr_2/OpgH_subfam"/>
</dbReference>
<dbReference type="InterPro" id="IPR018513">
    <property type="entry name" value="Cell_synthase_bac"/>
</dbReference>
<feature type="transmembrane region" description="Helical" evidence="11">
    <location>
        <begin position="61"/>
        <end position="79"/>
    </location>
</feature>
<evidence type="ECO:0000256" key="2">
    <source>
        <dbReference type="ARBA" id="ARBA00022475"/>
    </source>
</evidence>
<dbReference type="SUPFAM" id="SSF53448">
    <property type="entry name" value="Nucleotide-diphospho-sugar transferases"/>
    <property type="match status" value="1"/>
</dbReference>
<comment type="catalytic activity">
    <reaction evidence="10 11">
        <text>[(1-&gt;4)-beta-D-glucosyl](n) + UDP-alpha-D-glucose = [(1-&gt;4)-beta-D-glucosyl](n+1) + UDP + H(+)</text>
        <dbReference type="Rhea" id="RHEA:19929"/>
        <dbReference type="Rhea" id="RHEA-COMP:10033"/>
        <dbReference type="Rhea" id="RHEA-COMP:10034"/>
        <dbReference type="ChEBI" id="CHEBI:15378"/>
        <dbReference type="ChEBI" id="CHEBI:18246"/>
        <dbReference type="ChEBI" id="CHEBI:58223"/>
        <dbReference type="ChEBI" id="CHEBI:58885"/>
        <dbReference type="EC" id="2.4.1.12"/>
    </reaction>
</comment>
<dbReference type="UniPathway" id="UPA00694"/>
<evidence type="ECO:0000256" key="8">
    <source>
        <dbReference type="ARBA" id="ARBA00022989"/>
    </source>
</evidence>
<organism evidence="14 15">
    <name type="scientific">Novosphingobium chloroacetimidivorans</name>
    <dbReference type="NCBI Taxonomy" id="1428314"/>
    <lineage>
        <taxon>Bacteria</taxon>
        <taxon>Pseudomonadati</taxon>
        <taxon>Pseudomonadota</taxon>
        <taxon>Alphaproteobacteria</taxon>
        <taxon>Sphingomonadales</taxon>
        <taxon>Sphingomonadaceae</taxon>
        <taxon>Novosphingobium</taxon>
    </lineage>
</organism>
<comment type="cofactor">
    <cofactor evidence="11">
        <name>Mg(2+)</name>
        <dbReference type="ChEBI" id="CHEBI:18420"/>
    </cofactor>
</comment>
<feature type="transmembrane region" description="Helical" evidence="11">
    <location>
        <begin position="91"/>
        <end position="113"/>
    </location>
</feature>
<reference evidence="14 15" key="1">
    <citation type="submission" date="2020-08" db="EMBL/GenBank/DDBJ databases">
        <title>Functional genomics of gut bacteria from endangered species of beetles.</title>
        <authorList>
            <person name="Carlos-Shanley C."/>
        </authorList>
    </citation>
    <scope>NUCLEOTIDE SEQUENCE [LARGE SCALE GENOMIC DNA]</scope>
    <source>
        <strain evidence="14 15">S00245</strain>
    </source>
</reference>
<dbReference type="GO" id="GO:0030244">
    <property type="term" value="P:cellulose biosynthetic process"/>
    <property type="evidence" value="ECO:0007669"/>
    <property type="project" value="UniProtKB-KW"/>
</dbReference>
<dbReference type="PANTHER" id="PTHR43867:SF2">
    <property type="entry name" value="CELLULOSE SYNTHASE CATALYTIC SUBUNIT A [UDP-FORMING]"/>
    <property type="match status" value="1"/>
</dbReference>
<evidence type="ECO:0000256" key="9">
    <source>
        <dbReference type="ARBA" id="ARBA00023136"/>
    </source>
</evidence>
<feature type="domain" description="Glycosyltransferase 2-like" evidence="12">
    <location>
        <begin position="138"/>
        <end position="305"/>
    </location>
</feature>
<evidence type="ECO:0000259" key="12">
    <source>
        <dbReference type="Pfam" id="PF00535"/>
    </source>
</evidence>
<gene>
    <name evidence="14" type="ORF">HNO88_001347</name>
</gene>
<dbReference type="InterPro" id="IPR029044">
    <property type="entry name" value="Nucleotide-diphossugar_trans"/>
</dbReference>
<dbReference type="Pfam" id="PF03552">
    <property type="entry name" value="Cellulose_synt"/>
    <property type="match status" value="1"/>
</dbReference>
<keyword evidence="3 11" id="KW-0997">Cell inner membrane</keyword>
<comment type="function">
    <text evidence="11">Catalytic subunit of cellulose synthase. It polymerizes uridine 5'-diphosphate glucose to cellulose.</text>
</comment>
<name>A0A7W7K9J5_9SPHN</name>
<evidence type="ECO:0000256" key="1">
    <source>
        <dbReference type="ARBA" id="ARBA00004429"/>
    </source>
</evidence>
<keyword evidence="7 11" id="KW-0135">Cellulose biosynthesis</keyword>
<dbReference type="Pfam" id="PF07238">
    <property type="entry name" value="PilZ"/>
    <property type="match status" value="1"/>
</dbReference>
<dbReference type="EC" id="2.4.1.12" evidence="11"/>
<sequence>MTLLRRPSWLTARSLTIAPIALIAVMVISVPLGNFEQWMFALMVMAGATALKRWKGRKGSMALGVLAVIVSTRYMFWRTTQTLSFGTLPEFAFGTGLYLAELYAWVILILGFLQTSYPLDRPVVEPMGEPDTWPTVDIYIPTYNESLEIVRNTVFAAMDLDYPADKYQVFILDDGKRPEFRAFAKEAGCGYITRDNNLHAKAGNLNAAMKKTEGELIAIFDCDHVPTRAFLQLSVGWFQRDRMLALVQTPHHMYSPDPVQRNLASTMGEMPGEGDLFYGAVQGGNDLWNATFFCGSCAIIRREALAMTNGFAGETVTEDAHTALKLQRMGWNTAYISARLSAGLATERLVLHVGQRIRWARGMTQIMRIDNPLKGKGLTWQQRLCYLNAMLHFQYPLPRIVFLTSPLAYLIFGQNIIQASAGLIFAYAAPHLFCSSVANERTQGGDRRPFWGEVYETILAFHLVKPTVATWFQPRKGKFNVTDKGDLLDRTYFDWAIVRPHLICIALMAFGIGLAIVKRVFFPHLFNIQTDTLVLNMAWASFSLIILIAAVSVARETRQTRQDIRIPVRLPVTAHLASGHVVPAHTIDISMGGAALELPKELPVRERDVVHITMAMGDETLAIPVETVRTSGEDSFVRFLKLDVMAGRHLVRAVMGRADAWQPVGQHATVSGISSIKDIIVVDLVTVKRMLRLNRAELKKIRKYEGPKPGKSDGGTGAMSKAAAIAAALLVGLVGLGSAPQLRAATVLDAPPAAGADVVRRLSLKDLRIKQPVRLQGTHGEIGIPFGLRQDRVVTSASITIQAAWSPAMIDELSQLVVILNGEVVHTIPLTRANSGGMTFTVPINPALFLPGDNQLNLRLIGHYARDCEDPFHSSLWANVSNTRTWMDLRLQRLPFKPDLARLPGPFFEKGDNKPLNLPFVFAGQPHGRELEAAASIASWMGSLSSYRGFAFPPRYNGSLPTGNAVVFLTQGTQIAGLDLNPDGPSAAVVQNPRDPLGMLLVIMGRDPRELSLAAAAVSTGRGVFGGARMNFDGVRIPTYPAYGAPRWIPTDRAVKLGDIMQPYELQGMGLPPGPLTARFRVAPDLFFWPRQGGKLNLGYRYPVAQWLDKRASRLDVSLNGQYLKTLPLAGSWWRDWFSGSAARSSDSDAGVVLPRYNLFGSNELTFDYNLIIADKKKCTGTLPDNVRVSLDPNSTIDLSSAYHGIMMPDLATFAGAGFPFTVRPDLSETTVLMAKDPSPASVSAFLMLMGRFGDATGVPATGVTVSLQIVPAELADRDVLVIGSSAMAGASTLFENAPLTYDDGVLHVAERSPLQYIGALFGGMKSDSPADAEPVVYGSRDFSGIVSFRSPFASKRTVVALLADNGANLPMLVDGMADEKINAAIQGDLAVTSGEGMTSFAVGQNYWVGTLPLWMRTAYWFSQRPFLMGLFTVLLAAILASPAYFYFRKQAARRLGEKDLH</sequence>
<dbReference type="Proteomes" id="UP000555448">
    <property type="component" value="Unassembled WGS sequence"/>
</dbReference>
<keyword evidence="11" id="KW-0973">c-di-GMP</keyword>
<dbReference type="CDD" id="cd06421">
    <property type="entry name" value="CESA_CelA_like"/>
    <property type="match status" value="1"/>
</dbReference>
<dbReference type="EMBL" id="JACHLR010000004">
    <property type="protein sequence ID" value="MBB4858033.1"/>
    <property type="molecule type" value="Genomic_DNA"/>
</dbReference>
<keyword evidence="15" id="KW-1185">Reference proteome</keyword>
<comment type="subcellular location">
    <subcellularLocation>
        <location evidence="1">Cell inner membrane</location>
        <topology evidence="1">Multi-pass membrane protein</topology>
    </subcellularLocation>
</comment>
<feature type="transmembrane region" description="Helical" evidence="11">
    <location>
        <begin position="718"/>
        <end position="739"/>
    </location>
</feature>
<protein>
    <recommendedName>
        <fullName evidence="11">Cellulose synthase catalytic subunit [UDP-forming]</fullName>
        <ecNumber evidence="11">2.4.1.12</ecNumber>
    </recommendedName>
</protein>
<feature type="transmembrane region" description="Helical" evidence="11">
    <location>
        <begin position="1427"/>
        <end position="1448"/>
    </location>
</feature>
<dbReference type="GO" id="GO:0016760">
    <property type="term" value="F:cellulose synthase (UDP-forming) activity"/>
    <property type="evidence" value="ECO:0007669"/>
    <property type="project" value="UniProtKB-EC"/>
</dbReference>
<dbReference type="InterPro" id="IPR001173">
    <property type="entry name" value="Glyco_trans_2-like"/>
</dbReference>
<comment type="caution">
    <text evidence="14">The sequence shown here is derived from an EMBL/GenBank/DDBJ whole genome shotgun (WGS) entry which is preliminary data.</text>
</comment>
<keyword evidence="2 11" id="KW-1003">Cell membrane</keyword>
<dbReference type="Pfam" id="PF00535">
    <property type="entry name" value="Glycos_transf_2"/>
    <property type="match status" value="1"/>
</dbReference>
<feature type="domain" description="PilZ" evidence="13">
    <location>
        <begin position="559"/>
        <end position="655"/>
    </location>
</feature>
<dbReference type="RefSeq" id="WP_184243327.1">
    <property type="nucleotide sequence ID" value="NZ_JACHLR010000004.1"/>
</dbReference>
<feature type="transmembrane region" description="Helical" evidence="11">
    <location>
        <begin position="12"/>
        <end position="32"/>
    </location>
</feature>
<dbReference type="SUPFAM" id="SSF141371">
    <property type="entry name" value="PilZ domain-like"/>
    <property type="match status" value="1"/>
</dbReference>
<evidence type="ECO:0000313" key="14">
    <source>
        <dbReference type="EMBL" id="MBB4858033.1"/>
    </source>
</evidence>
<keyword evidence="9 11" id="KW-0472">Membrane</keyword>
<evidence type="ECO:0000256" key="5">
    <source>
        <dbReference type="ARBA" id="ARBA00022679"/>
    </source>
</evidence>
<dbReference type="PRINTS" id="PR01439">
    <property type="entry name" value="CELLSNTHASEA"/>
</dbReference>
<keyword evidence="5 11" id="KW-0808">Transferase</keyword>
<evidence type="ECO:0000256" key="4">
    <source>
        <dbReference type="ARBA" id="ARBA00022676"/>
    </source>
</evidence>
<dbReference type="NCBIfam" id="TIGR03030">
    <property type="entry name" value="CelA"/>
    <property type="match status" value="1"/>
</dbReference>